<dbReference type="PROSITE" id="PS50158">
    <property type="entry name" value="ZF_CCHC"/>
    <property type="match status" value="1"/>
</dbReference>
<accession>A0A671FY07</accession>
<dbReference type="Pfam" id="PF00098">
    <property type="entry name" value="zf-CCHC"/>
    <property type="match status" value="1"/>
</dbReference>
<sequence>MGHASSKDLYVRGLKKVLAARGSRVSKEQLDKFLEFVKEVCPWFPDEGTISLETWEKIGERLQDYYSTHGPQRFPVETFGLWTLIRDCLDLRHEGYRLEKLKQAGSGELPPHITSEEKGGEEIPLPPEELINLEPPDEQWEDLDPGDKENLEEAAARYERERYSPLVAVAQEDKPLLDTVHKLAEQMKALQSQIADIRLKQEDGSKKEEERLRPPQKPYYYQDPYYGERLTRPLENVCPDPWNSGGKDPPVDVLVALPPPAVPPTAPPNAPLSVLLEPRMWGPPLPAPQPPVWDMPIKPPPGYVKPGSDSDMQSPLQLACEEGHKQGDNTRQFGVYPLFERVDQAGRVLRNWRPFQWKQVKELKEACSQYGPIAPFTVAILDALAVDATPPEDWKHIAHACLSGGDYLLWKSEFYENCKAKADENRLRQIPVTFDMLAGEGMYSNLRNQLGFAPGAYAQTAAAAKDAWRMLPDASRKEEQVTQIRQGADEPFQDFVSRLNIAAGRTFGASTATQAFIKQLAYENANSACQAIIRPIKKKGTIADFIRLCTDVGPSFSQGVALAAALQGKSIQEVMLQQAKLHVNSRTGACFTCGKTGHRAAQCPRKTEAENPPAPAVASAKKPPNICPKCRRGKHWANECKSKIDKDGNPVQGNWVRGQPQAPTQQCYGALQTQTPITGQAVNQSQKENTSQIYSGPPQAAQDWTCVPPPTSY</sequence>
<proteinExistence type="predicted"/>
<dbReference type="Ensembl" id="ENSRFET00010032900.1">
    <property type="protein sequence ID" value="ENSRFEP00010030334.1"/>
    <property type="gene ID" value="ENSRFEG00010020120.1"/>
</dbReference>
<evidence type="ECO:0000256" key="5">
    <source>
        <dbReference type="SAM" id="MobiDB-lite"/>
    </source>
</evidence>
<dbReference type="GO" id="GO:0016032">
    <property type="term" value="P:viral process"/>
    <property type="evidence" value="ECO:0007669"/>
    <property type="project" value="InterPro"/>
</dbReference>
<dbReference type="GO" id="GO:0005198">
    <property type="term" value="F:structural molecule activity"/>
    <property type="evidence" value="ECO:0007669"/>
    <property type="project" value="InterPro"/>
</dbReference>
<dbReference type="Pfam" id="PF02337">
    <property type="entry name" value="Gag_p10"/>
    <property type="match status" value="1"/>
</dbReference>
<dbReference type="Proteomes" id="UP000472240">
    <property type="component" value="Unplaced"/>
</dbReference>
<dbReference type="Gene3D" id="1.10.375.10">
    <property type="entry name" value="Human Immunodeficiency Virus Type 1 Capsid Protein"/>
    <property type="match status" value="1"/>
</dbReference>
<dbReference type="InterPro" id="IPR038124">
    <property type="entry name" value="B_retro_matrix_sf"/>
</dbReference>
<dbReference type="Pfam" id="PF00607">
    <property type="entry name" value="Gag_p24"/>
    <property type="match status" value="1"/>
</dbReference>
<dbReference type="PANTHER" id="PTHR40389">
    <property type="entry name" value="ENDOGENOUS RETROVIRUS GROUP K MEMBER 24 GAG POLYPROTEIN-RELATED"/>
    <property type="match status" value="1"/>
</dbReference>
<dbReference type="SMART" id="SM00343">
    <property type="entry name" value="ZnF_C2HC"/>
    <property type="match status" value="2"/>
</dbReference>
<keyword evidence="1" id="KW-0479">Metal-binding</keyword>
<dbReference type="Gene3D" id="4.10.60.10">
    <property type="entry name" value="Zinc finger, CCHC-type"/>
    <property type="match status" value="1"/>
</dbReference>
<evidence type="ECO:0000259" key="6">
    <source>
        <dbReference type="PROSITE" id="PS50158"/>
    </source>
</evidence>
<dbReference type="InterPro" id="IPR050195">
    <property type="entry name" value="Primate_lentivir_Gag_pol-like"/>
</dbReference>
<evidence type="ECO:0000313" key="7">
    <source>
        <dbReference type="Ensembl" id="ENSRFEP00010030334.1"/>
    </source>
</evidence>
<dbReference type="GeneTree" id="ENSGT00940000162994"/>
<feature type="compositionally biased region" description="Basic and acidic residues" evidence="5">
    <location>
        <begin position="200"/>
        <end position="213"/>
    </location>
</feature>
<organism evidence="7 8">
    <name type="scientific">Rhinolophus ferrumequinum</name>
    <name type="common">Greater horseshoe bat</name>
    <dbReference type="NCBI Taxonomy" id="59479"/>
    <lineage>
        <taxon>Eukaryota</taxon>
        <taxon>Metazoa</taxon>
        <taxon>Chordata</taxon>
        <taxon>Craniata</taxon>
        <taxon>Vertebrata</taxon>
        <taxon>Euteleostomi</taxon>
        <taxon>Mammalia</taxon>
        <taxon>Eutheria</taxon>
        <taxon>Laurasiatheria</taxon>
        <taxon>Chiroptera</taxon>
        <taxon>Yinpterochiroptera</taxon>
        <taxon>Rhinolophoidea</taxon>
        <taxon>Rhinolophidae</taxon>
        <taxon>Rhinolophinae</taxon>
        <taxon>Rhinolophus</taxon>
    </lineage>
</organism>
<dbReference type="SUPFAM" id="SSF47943">
    <property type="entry name" value="Retrovirus capsid protein, N-terminal core domain"/>
    <property type="match status" value="1"/>
</dbReference>
<dbReference type="InterPro" id="IPR008916">
    <property type="entry name" value="Retrov_capsid_C"/>
</dbReference>
<dbReference type="SUPFAM" id="SSF47353">
    <property type="entry name" value="Retrovirus capsid dimerization domain-like"/>
    <property type="match status" value="1"/>
</dbReference>
<feature type="compositionally biased region" description="Polar residues" evidence="5">
    <location>
        <begin position="681"/>
        <end position="694"/>
    </location>
</feature>
<dbReference type="SUPFAM" id="SSF47836">
    <property type="entry name" value="Retroviral matrix proteins"/>
    <property type="match status" value="1"/>
</dbReference>
<dbReference type="InterPro" id="IPR036875">
    <property type="entry name" value="Znf_CCHC_sf"/>
</dbReference>
<dbReference type="InterPro" id="IPR001878">
    <property type="entry name" value="Znf_CCHC"/>
</dbReference>
<dbReference type="InterPro" id="IPR008919">
    <property type="entry name" value="Retrov_capsid_N"/>
</dbReference>
<dbReference type="PANTHER" id="PTHR40389:SF3">
    <property type="entry name" value="IGE-BINDING PROTEIN"/>
    <property type="match status" value="1"/>
</dbReference>
<evidence type="ECO:0000256" key="4">
    <source>
        <dbReference type="PROSITE-ProRule" id="PRU00047"/>
    </source>
</evidence>
<dbReference type="InParanoid" id="A0A671FY07"/>
<keyword evidence="2 4" id="KW-0863">Zinc-finger</keyword>
<evidence type="ECO:0000256" key="3">
    <source>
        <dbReference type="ARBA" id="ARBA00022833"/>
    </source>
</evidence>
<name>A0A671FY07_RHIFE</name>
<feature type="region of interest" description="Disordered" evidence="5">
    <location>
        <begin position="107"/>
        <end position="126"/>
    </location>
</feature>
<evidence type="ECO:0000313" key="8">
    <source>
        <dbReference type="Proteomes" id="UP000472240"/>
    </source>
</evidence>
<dbReference type="Pfam" id="PF14787">
    <property type="entry name" value="zf-CCHC_5"/>
    <property type="match status" value="1"/>
</dbReference>
<feature type="region of interest" description="Disordered" evidence="5">
    <location>
        <begin position="681"/>
        <end position="713"/>
    </location>
</feature>
<dbReference type="Gene3D" id="1.10.1200.30">
    <property type="match status" value="1"/>
</dbReference>
<dbReference type="InterPro" id="IPR045345">
    <property type="entry name" value="Gag_p24_C"/>
</dbReference>
<feature type="region of interest" description="Disordered" evidence="5">
    <location>
        <begin position="200"/>
        <end position="220"/>
    </location>
</feature>
<dbReference type="OMA" id="KHWANEC"/>
<dbReference type="Pfam" id="PF19317">
    <property type="entry name" value="Gag_p24_C"/>
    <property type="match status" value="1"/>
</dbReference>
<dbReference type="InterPro" id="IPR010999">
    <property type="entry name" value="Retrovr_matrix"/>
</dbReference>
<feature type="domain" description="CCHC-type" evidence="6">
    <location>
        <begin position="590"/>
        <end position="605"/>
    </location>
</feature>
<dbReference type="SUPFAM" id="SSF57756">
    <property type="entry name" value="Retrovirus zinc finger-like domains"/>
    <property type="match status" value="2"/>
</dbReference>
<evidence type="ECO:0000256" key="2">
    <source>
        <dbReference type="ARBA" id="ARBA00022771"/>
    </source>
</evidence>
<keyword evidence="3" id="KW-0862">Zinc</keyword>
<dbReference type="GO" id="GO:0003676">
    <property type="term" value="F:nucleic acid binding"/>
    <property type="evidence" value="ECO:0007669"/>
    <property type="project" value="InterPro"/>
</dbReference>
<dbReference type="InterPro" id="IPR003322">
    <property type="entry name" value="B_retro_matrix"/>
</dbReference>
<dbReference type="Gene3D" id="1.10.150.490">
    <property type="entry name" value="Retroviral GAG p10 protein"/>
    <property type="match status" value="1"/>
</dbReference>
<dbReference type="AlphaFoldDB" id="A0A671FY07"/>
<keyword evidence="8" id="KW-1185">Reference proteome</keyword>
<reference evidence="7" key="2">
    <citation type="submission" date="2025-09" db="UniProtKB">
        <authorList>
            <consortium name="Ensembl"/>
        </authorList>
    </citation>
    <scope>IDENTIFICATION</scope>
</reference>
<evidence type="ECO:0000256" key="1">
    <source>
        <dbReference type="ARBA" id="ARBA00022723"/>
    </source>
</evidence>
<protein>
    <recommendedName>
        <fullName evidence="6">CCHC-type domain-containing protein</fullName>
    </recommendedName>
</protein>
<reference evidence="7" key="1">
    <citation type="submission" date="2025-08" db="UniProtKB">
        <authorList>
            <consortium name="Ensembl"/>
        </authorList>
    </citation>
    <scope>IDENTIFICATION</scope>
</reference>
<dbReference type="GO" id="GO:0008270">
    <property type="term" value="F:zinc ion binding"/>
    <property type="evidence" value="ECO:0007669"/>
    <property type="project" value="UniProtKB-KW"/>
</dbReference>